<gene>
    <name evidence="2" type="ORF">RRG08_011880</name>
</gene>
<keyword evidence="1" id="KW-1133">Transmembrane helix</keyword>
<evidence type="ECO:0000313" key="2">
    <source>
        <dbReference type="EMBL" id="KAK3771967.1"/>
    </source>
</evidence>
<evidence type="ECO:0000256" key="1">
    <source>
        <dbReference type="SAM" id="Phobius"/>
    </source>
</evidence>
<reference evidence="2" key="1">
    <citation type="journal article" date="2023" name="G3 (Bethesda)">
        <title>A reference genome for the long-term kleptoplast-retaining sea slug Elysia crispata morphotype clarki.</title>
        <authorList>
            <person name="Eastman K.E."/>
            <person name="Pendleton A.L."/>
            <person name="Shaikh M.A."/>
            <person name="Suttiyut T."/>
            <person name="Ogas R."/>
            <person name="Tomko P."/>
            <person name="Gavelis G."/>
            <person name="Widhalm J.R."/>
            <person name="Wisecaver J.H."/>
        </authorList>
    </citation>
    <scope>NUCLEOTIDE SEQUENCE</scope>
    <source>
        <strain evidence="2">ECLA1</strain>
    </source>
</reference>
<keyword evidence="1" id="KW-0812">Transmembrane</keyword>
<organism evidence="2 3">
    <name type="scientific">Elysia crispata</name>
    <name type="common">lettuce slug</name>
    <dbReference type="NCBI Taxonomy" id="231223"/>
    <lineage>
        <taxon>Eukaryota</taxon>
        <taxon>Metazoa</taxon>
        <taxon>Spiralia</taxon>
        <taxon>Lophotrochozoa</taxon>
        <taxon>Mollusca</taxon>
        <taxon>Gastropoda</taxon>
        <taxon>Heterobranchia</taxon>
        <taxon>Euthyneura</taxon>
        <taxon>Panpulmonata</taxon>
        <taxon>Sacoglossa</taxon>
        <taxon>Placobranchoidea</taxon>
        <taxon>Plakobranchidae</taxon>
        <taxon>Elysia</taxon>
    </lineage>
</organism>
<proteinExistence type="predicted"/>
<protein>
    <submittedName>
        <fullName evidence="2">Uncharacterized protein</fullName>
    </submittedName>
</protein>
<dbReference type="AlphaFoldDB" id="A0AAE0ZMM5"/>
<sequence>MTGTVTKAANRQMHDKAPKTLHIHSVSKKEKKLQRGVTTIGSGHTGVRCRVRSPAASRSVLVQLKLFLAVFVSNQLARHDVTSSQWRTGHVRAARAVCSLSRRDQRCERTLRKTGAHHGRKLSFFLFLLLVYSVVTQLSGLVDHSNDLLSVSKLVMKIFPCFDIHVNSGHLADSFLSTVHSDGMSVWNIPADIHSPSHWYPAGITSLQHTADCIGLRANILQAATGPYSTHQEKIF</sequence>
<keyword evidence="3" id="KW-1185">Reference proteome</keyword>
<evidence type="ECO:0000313" key="3">
    <source>
        <dbReference type="Proteomes" id="UP001283361"/>
    </source>
</evidence>
<accession>A0AAE0ZMM5</accession>
<feature type="transmembrane region" description="Helical" evidence="1">
    <location>
        <begin position="122"/>
        <end position="142"/>
    </location>
</feature>
<comment type="caution">
    <text evidence="2">The sequence shown here is derived from an EMBL/GenBank/DDBJ whole genome shotgun (WGS) entry which is preliminary data.</text>
</comment>
<dbReference type="Proteomes" id="UP001283361">
    <property type="component" value="Unassembled WGS sequence"/>
</dbReference>
<dbReference type="EMBL" id="JAWDGP010003665">
    <property type="protein sequence ID" value="KAK3771967.1"/>
    <property type="molecule type" value="Genomic_DNA"/>
</dbReference>
<name>A0AAE0ZMM5_9GAST</name>
<keyword evidence="1" id="KW-0472">Membrane</keyword>